<evidence type="ECO:0000313" key="1">
    <source>
        <dbReference type="EMBL" id="TDZ28574.1"/>
    </source>
</evidence>
<organism evidence="1 2">
    <name type="scientific">Colletotrichum spinosum</name>
    <dbReference type="NCBI Taxonomy" id="1347390"/>
    <lineage>
        <taxon>Eukaryota</taxon>
        <taxon>Fungi</taxon>
        <taxon>Dikarya</taxon>
        <taxon>Ascomycota</taxon>
        <taxon>Pezizomycotina</taxon>
        <taxon>Sordariomycetes</taxon>
        <taxon>Hypocreomycetidae</taxon>
        <taxon>Glomerellales</taxon>
        <taxon>Glomerellaceae</taxon>
        <taxon>Colletotrichum</taxon>
        <taxon>Colletotrichum orbiculare species complex</taxon>
    </lineage>
</organism>
<proteinExistence type="predicted"/>
<keyword evidence="2" id="KW-1185">Reference proteome</keyword>
<evidence type="ECO:0000313" key="2">
    <source>
        <dbReference type="Proteomes" id="UP000295083"/>
    </source>
</evidence>
<name>A0A4R8PZQ1_9PEZI</name>
<reference evidence="1 2" key="1">
    <citation type="submission" date="2018-11" db="EMBL/GenBank/DDBJ databases">
        <title>Genome sequence and assembly of Colletotrichum spinosum.</title>
        <authorList>
            <person name="Gan P."/>
            <person name="Shirasu K."/>
        </authorList>
    </citation>
    <scope>NUCLEOTIDE SEQUENCE [LARGE SCALE GENOMIC DNA]</scope>
    <source>
        <strain evidence="1 2">CBS 515.97</strain>
    </source>
</reference>
<dbReference type="AlphaFoldDB" id="A0A4R8PZQ1"/>
<dbReference type="InterPro" id="IPR022085">
    <property type="entry name" value="OpdG"/>
</dbReference>
<sequence length="313" mass="35534">MANDPTNDDLYSKILSLNLFDDDDDDEDAVCKQKLTDLANRTTNPRNAAIDFDRWVVQRANHRLTELLKKNGHGSAPRYASPNVSGTIEVTWAAVARLCSAFPPHHPGQDTIIQFLEVLGDLPKHQAPDQMPESESDETHLVTLWQFGDNDVSPTEIFRREAEEFSYPYSDIETPGSEVAVRWRNFQSAVARITALGISNLAFLSALGDILPSHPLYPDLEERKIGGPNRVSGDTVAAAQWIMWPDEGRFAYQQCKNLRETGPRSMWHPERWQQWKVQFAFVEGDDRFTPKARLAAKLARQQMASFEEEDRSH</sequence>
<protein>
    <submittedName>
        <fullName evidence="1">Uncharacterized protein</fullName>
    </submittedName>
</protein>
<dbReference type="EMBL" id="QAPG01000834">
    <property type="protein sequence ID" value="TDZ28574.1"/>
    <property type="molecule type" value="Genomic_DNA"/>
</dbReference>
<comment type="caution">
    <text evidence="1">The sequence shown here is derived from an EMBL/GenBank/DDBJ whole genome shotgun (WGS) entry which is preliminary data.</text>
</comment>
<dbReference type="Pfam" id="PF12311">
    <property type="entry name" value="DUF3632"/>
    <property type="match status" value="1"/>
</dbReference>
<accession>A0A4R8PZQ1</accession>
<dbReference type="Proteomes" id="UP000295083">
    <property type="component" value="Unassembled WGS sequence"/>
</dbReference>
<gene>
    <name evidence="1" type="ORF">C8035_v007390</name>
</gene>